<dbReference type="Pfam" id="PF09285">
    <property type="entry name" value="Elong-fact-P_C"/>
    <property type="match status" value="1"/>
</dbReference>
<dbReference type="Gene3D" id="2.30.30.30">
    <property type="match status" value="1"/>
</dbReference>
<dbReference type="EMBL" id="BQMJ01000037">
    <property type="protein sequence ID" value="GJQ12838.1"/>
    <property type="molecule type" value="Genomic_DNA"/>
</dbReference>
<evidence type="ECO:0000256" key="1">
    <source>
        <dbReference type="ARBA" id="ARBA00004496"/>
    </source>
</evidence>
<reference evidence="9" key="1">
    <citation type="journal article" date="2022" name="Proc. Natl. Acad. Sci. U.S.A.">
        <title>Life cycle and functional genomics of the unicellular red alga Galdieria for elucidating algal and plant evolution and industrial use.</title>
        <authorList>
            <person name="Hirooka S."/>
            <person name="Itabashi T."/>
            <person name="Ichinose T.M."/>
            <person name="Onuma R."/>
            <person name="Fujiwara T."/>
            <person name="Yamashita S."/>
            <person name="Jong L.W."/>
            <person name="Tomita R."/>
            <person name="Iwane A.H."/>
            <person name="Miyagishima S.Y."/>
        </authorList>
    </citation>
    <scope>NUCLEOTIDE SEQUENCE</scope>
    <source>
        <strain evidence="9">NBRC 102759</strain>
    </source>
</reference>
<dbReference type="AlphaFoldDB" id="A0A9C7PXP9"/>
<dbReference type="CDD" id="cd05794">
    <property type="entry name" value="S1_EF-P_repeat_2"/>
    <property type="match status" value="1"/>
</dbReference>
<dbReference type="Proteomes" id="UP001061958">
    <property type="component" value="Unassembled WGS sequence"/>
</dbReference>
<comment type="similarity">
    <text evidence="3">Belongs to the elongation factor P family.</text>
</comment>
<dbReference type="InterPro" id="IPR014722">
    <property type="entry name" value="Rib_uL2_dom2"/>
</dbReference>
<name>A0A9C7PXP9_9RHOD</name>
<dbReference type="InterPro" id="IPR008991">
    <property type="entry name" value="Translation_prot_SH3-like_sf"/>
</dbReference>
<comment type="pathway">
    <text evidence="2">Protein biosynthesis; polypeptide chain elongation.</text>
</comment>
<sequence length="260" mass="29219">MTFVGSCFYSHRQHIYPLCATHISHNFCRSIYYFRFLQSRYSSGPLCRSTFSLRRFLTHATPLFKTPFYRRVSAVISSNDIRPGTTILVDGTVHRVVEFLHVKPGKGAAFVRTKLKNLETGATVEKTFRAGERIDEATLDKLDMQLAYVEGEQYVFMNLETLDEERISKGSLSPAAQKYLKEGESVSILKHNGRVLDLEMPPNVVLEVVYTEPGIKGNTAQGGTKPATLETGATVNVPLFVETGDKIKVDTREDKYISRA</sequence>
<evidence type="ECO:0000256" key="5">
    <source>
        <dbReference type="ARBA" id="ARBA00022768"/>
    </source>
</evidence>
<dbReference type="Pfam" id="PF08207">
    <property type="entry name" value="EFP_N"/>
    <property type="match status" value="1"/>
</dbReference>
<dbReference type="InterPro" id="IPR015365">
    <property type="entry name" value="Elong-fact-P_C"/>
</dbReference>
<evidence type="ECO:0008006" key="11">
    <source>
        <dbReference type="Google" id="ProtNLM"/>
    </source>
</evidence>
<dbReference type="PROSITE" id="PS01275">
    <property type="entry name" value="EFP"/>
    <property type="match status" value="1"/>
</dbReference>
<keyword evidence="10" id="KW-1185">Reference proteome</keyword>
<evidence type="ECO:0000259" key="8">
    <source>
        <dbReference type="SMART" id="SM01185"/>
    </source>
</evidence>
<dbReference type="GO" id="GO:0043043">
    <property type="term" value="P:peptide biosynthetic process"/>
    <property type="evidence" value="ECO:0007669"/>
    <property type="project" value="InterPro"/>
</dbReference>
<dbReference type="InterPro" id="IPR011768">
    <property type="entry name" value="Transl_elongation_fac_P"/>
</dbReference>
<dbReference type="PANTHER" id="PTHR30053">
    <property type="entry name" value="ELONGATION FACTOR P"/>
    <property type="match status" value="1"/>
</dbReference>
<dbReference type="PANTHER" id="PTHR30053:SF12">
    <property type="entry name" value="ELONGATION FACTOR P (EF-P) FAMILY PROTEIN"/>
    <property type="match status" value="1"/>
</dbReference>
<evidence type="ECO:0000256" key="3">
    <source>
        <dbReference type="ARBA" id="ARBA00009479"/>
    </source>
</evidence>
<dbReference type="Pfam" id="PF01132">
    <property type="entry name" value="EFP"/>
    <property type="match status" value="1"/>
</dbReference>
<evidence type="ECO:0000313" key="10">
    <source>
        <dbReference type="Proteomes" id="UP001061958"/>
    </source>
</evidence>
<dbReference type="HAMAP" id="MF_00141">
    <property type="entry name" value="EF_P"/>
    <property type="match status" value="1"/>
</dbReference>
<evidence type="ECO:0000256" key="6">
    <source>
        <dbReference type="ARBA" id="ARBA00022917"/>
    </source>
</evidence>
<dbReference type="SUPFAM" id="SSF50104">
    <property type="entry name" value="Translation proteins SH3-like domain"/>
    <property type="match status" value="1"/>
</dbReference>
<proteinExistence type="inferred from homology"/>
<evidence type="ECO:0000256" key="2">
    <source>
        <dbReference type="ARBA" id="ARBA00004815"/>
    </source>
</evidence>
<evidence type="ECO:0000259" key="7">
    <source>
        <dbReference type="SMART" id="SM00841"/>
    </source>
</evidence>
<dbReference type="InterPro" id="IPR020599">
    <property type="entry name" value="Transl_elong_fac_P/YeiP"/>
</dbReference>
<dbReference type="Gene3D" id="2.40.50.140">
    <property type="entry name" value="Nucleic acid-binding proteins"/>
    <property type="match status" value="2"/>
</dbReference>
<gene>
    <name evidence="9" type="ORF">GpartN1_g4629.t1</name>
</gene>
<dbReference type="GO" id="GO:0005829">
    <property type="term" value="C:cytosol"/>
    <property type="evidence" value="ECO:0007669"/>
    <property type="project" value="UniProtKB-ARBA"/>
</dbReference>
<dbReference type="NCBIfam" id="TIGR00038">
    <property type="entry name" value="efp"/>
    <property type="match status" value="1"/>
</dbReference>
<dbReference type="InterPro" id="IPR013852">
    <property type="entry name" value="Transl_elong_P/YeiP_CS"/>
</dbReference>
<keyword evidence="6" id="KW-0648">Protein biosynthesis</keyword>
<dbReference type="InterPro" id="IPR012340">
    <property type="entry name" value="NA-bd_OB-fold"/>
</dbReference>
<dbReference type="OrthoDB" id="10259892at2759"/>
<reference evidence="9" key="2">
    <citation type="submission" date="2022-01" db="EMBL/GenBank/DDBJ databases">
        <authorList>
            <person name="Hirooka S."/>
            <person name="Miyagishima S.Y."/>
        </authorList>
    </citation>
    <scope>NUCLEOTIDE SEQUENCE</scope>
    <source>
        <strain evidence="9">NBRC 102759</strain>
    </source>
</reference>
<dbReference type="SMART" id="SM00841">
    <property type="entry name" value="Elong-fact-P_C"/>
    <property type="match status" value="1"/>
</dbReference>
<accession>A0A9C7PXP9</accession>
<organism evidence="9 10">
    <name type="scientific">Galdieria partita</name>
    <dbReference type="NCBI Taxonomy" id="83374"/>
    <lineage>
        <taxon>Eukaryota</taxon>
        <taxon>Rhodophyta</taxon>
        <taxon>Bangiophyceae</taxon>
        <taxon>Galdieriales</taxon>
        <taxon>Galdieriaceae</taxon>
        <taxon>Galdieria</taxon>
    </lineage>
</organism>
<dbReference type="SMART" id="SM01185">
    <property type="entry name" value="EFP"/>
    <property type="match status" value="1"/>
</dbReference>
<dbReference type="InterPro" id="IPR013185">
    <property type="entry name" value="Transl_elong_KOW-like"/>
</dbReference>
<dbReference type="FunFam" id="2.30.30.30:FF:000003">
    <property type="entry name" value="Elongation factor P"/>
    <property type="match status" value="1"/>
</dbReference>
<keyword evidence="5" id="KW-0251">Elongation factor</keyword>
<dbReference type="GO" id="GO:0003746">
    <property type="term" value="F:translation elongation factor activity"/>
    <property type="evidence" value="ECO:0007669"/>
    <property type="project" value="UniProtKB-KW"/>
</dbReference>
<dbReference type="FunFam" id="2.40.50.140:FF:000004">
    <property type="entry name" value="Elongation factor P"/>
    <property type="match status" value="1"/>
</dbReference>
<keyword evidence="4" id="KW-0963">Cytoplasm</keyword>
<evidence type="ECO:0000256" key="4">
    <source>
        <dbReference type="ARBA" id="ARBA00022490"/>
    </source>
</evidence>
<comment type="caution">
    <text evidence="9">The sequence shown here is derived from an EMBL/GenBank/DDBJ whole genome shotgun (WGS) entry which is preliminary data.</text>
</comment>
<protein>
    <recommendedName>
        <fullName evidence="11">Elongation factor P</fullName>
    </recommendedName>
</protein>
<dbReference type="NCBIfam" id="NF001810">
    <property type="entry name" value="PRK00529.1"/>
    <property type="match status" value="1"/>
</dbReference>
<feature type="domain" description="Elongation factor P C-terminal" evidence="7">
    <location>
        <begin position="204"/>
        <end position="259"/>
    </location>
</feature>
<evidence type="ECO:0000313" key="9">
    <source>
        <dbReference type="EMBL" id="GJQ12838.1"/>
    </source>
</evidence>
<dbReference type="SUPFAM" id="SSF50249">
    <property type="entry name" value="Nucleic acid-binding proteins"/>
    <property type="match status" value="2"/>
</dbReference>
<feature type="domain" description="Translation elongation factor P/YeiP central" evidence="8">
    <location>
        <begin position="141"/>
        <end position="196"/>
    </location>
</feature>
<dbReference type="InterPro" id="IPR001059">
    <property type="entry name" value="Transl_elong_P/YeiP_cen"/>
</dbReference>
<comment type="subcellular location">
    <subcellularLocation>
        <location evidence="1">Cytoplasm</location>
    </subcellularLocation>
</comment>